<evidence type="ECO:0000313" key="3">
    <source>
        <dbReference type="Proteomes" id="UP000198932"/>
    </source>
</evidence>
<dbReference type="Proteomes" id="UP000198932">
    <property type="component" value="Unassembled WGS sequence"/>
</dbReference>
<dbReference type="RefSeq" id="WP_092924145.1">
    <property type="nucleotide sequence ID" value="NZ_FOYN01000005.1"/>
</dbReference>
<feature type="compositionally biased region" description="Basic and acidic residues" evidence="1">
    <location>
        <begin position="87"/>
        <end position="99"/>
    </location>
</feature>
<dbReference type="EMBL" id="FOYN01000005">
    <property type="protein sequence ID" value="SFR59693.1"/>
    <property type="molecule type" value="Genomic_DNA"/>
</dbReference>
<dbReference type="STRING" id="35743.SAMN04487937_2991"/>
<reference evidence="3" key="1">
    <citation type="submission" date="2016-10" db="EMBL/GenBank/DDBJ databases">
        <authorList>
            <person name="Varghese N."/>
            <person name="Submissions S."/>
        </authorList>
    </citation>
    <scope>NUCLEOTIDE SEQUENCE [LARGE SCALE GENOMIC DNA]</scope>
    <source>
        <strain evidence="3">RD 26</strain>
    </source>
</reference>
<organism evidence="2 3">
    <name type="scientific">Halorubrum sodomense</name>
    <dbReference type="NCBI Taxonomy" id="35743"/>
    <lineage>
        <taxon>Archaea</taxon>
        <taxon>Methanobacteriati</taxon>
        <taxon>Methanobacteriota</taxon>
        <taxon>Stenosarchaea group</taxon>
        <taxon>Halobacteria</taxon>
        <taxon>Halobacteriales</taxon>
        <taxon>Haloferacaceae</taxon>
        <taxon>Halorubrum</taxon>
    </lineage>
</organism>
<sequence length="258" mass="27064">MTGINSGGGGGYDYVEAAYPSDPDEGESLYHTDENRAFVYNGSAWVEQTVTDHSQLSGVGPDTHHPQDHGNEDHTATFETESGAQSRVDDHAVDADAHHAKTTSSSELTDVSPDSDASAHHGRYTDSEAANAAPVDDVNGQTGSVSISYSADQTGYNNVTSSRSLDTSYTNNTGNPLIVAVEVGPDGNCSEFDVGLNTGGTYNIDIFGLNLSSGTIDEFSNFGVSGIIPPGASYTVSANANGANPQLYRWNESELKIS</sequence>
<accession>A0A1I6HZ18</accession>
<feature type="compositionally biased region" description="Basic and acidic residues" evidence="1">
    <location>
        <begin position="117"/>
        <end position="126"/>
    </location>
</feature>
<keyword evidence="3" id="KW-1185">Reference proteome</keyword>
<feature type="region of interest" description="Disordered" evidence="1">
    <location>
        <begin position="1"/>
        <end position="29"/>
    </location>
</feature>
<name>A0A1I6HZ18_HALSD</name>
<proteinExistence type="predicted"/>
<evidence type="ECO:0000256" key="1">
    <source>
        <dbReference type="SAM" id="MobiDB-lite"/>
    </source>
</evidence>
<feature type="compositionally biased region" description="Gly residues" evidence="1">
    <location>
        <begin position="1"/>
        <end position="12"/>
    </location>
</feature>
<dbReference type="OrthoDB" id="331579at2157"/>
<feature type="compositionally biased region" description="Basic and acidic residues" evidence="1">
    <location>
        <begin position="62"/>
        <end position="76"/>
    </location>
</feature>
<dbReference type="AlphaFoldDB" id="A0A1I6HZ18"/>
<protein>
    <submittedName>
        <fullName evidence="2">Uncharacterized protein</fullName>
    </submittedName>
</protein>
<gene>
    <name evidence="2" type="ORF">SAMN04487937_2991</name>
</gene>
<feature type="region of interest" description="Disordered" evidence="1">
    <location>
        <begin position="54"/>
        <end position="145"/>
    </location>
</feature>
<evidence type="ECO:0000313" key="2">
    <source>
        <dbReference type="EMBL" id="SFR59693.1"/>
    </source>
</evidence>